<reference evidence="3" key="1">
    <citation type="submission" date="2015-10" db="EMBL/GenBank/DDBJ databases">
        <title>Analysis of five complete genome sequences for members of the class Peribacteria in the recently recognized Peregrinibacteria bacterial phylum.</title>
        <authorList>
            <person name="Anantharaman K."/>
            <person name="Brown C.T."/>
            <person name="Burstein D."/>
            <person name="Castelle C.J."/>
            <person name="Probst A.J."/>
            <person name="Thomas B.C."/>
            <person name="Williams K.H."/>
            <person name="Banfield J.F."/>
        </authorList>
    </citation>
    <scope>NUCLEOTIDE SEQUENCE [LARGE SCALE GENOMIC DNA]</scope>
</reference>
<accession>A0A0S1SQ04</accession>
<gene>
    <name evidence="2" type="ORF">PeribacterD1_0807</name>
</gene>
<reference evidence="2 3" key="2">
    <citation type="journal article" date="2016" name="PeerJ">
        <title>Analysis of five complete genome sequences for members of the class Peribacteria in the recently recognized Peregrinibacteria bacterial phylum.</title>
        <authorList>
            <person name="Anantharaman K."/>
            <person name="Brown C.T."/>
            <person name="Burstein D."/>
            <person name="Castelle C.J."/>
            <person name="Probst A.J."/>
            <person name="Thomas B.C."/>
            <person name="Williams K.H."/>
            <person name="Banfield J.F."/>
        </authorList>
    </citation>
    <scope>NUCLEOTIDE SEQUENCE [LARGE SCALE GENOMIC DNA]</scope>
    <source>
        <strain evidence="2">RIFOXYD1_FULL_PER-ii_59_16</strain>
    </source>
</reference>
<keyword evidence="1" id="KW-0472">Membrane</keyword>
<feature type="transmembrane region" description="Helical" evidence="1">
    <location>
        <begin position="38"/>
        <end position="54"/>
    </location>
</feature>
<evidence type="ECO:0000313" key="3">
    <source>
        <dbReference type="Proteomes" id="UP000069135"/>
    </source>
</evidence>
<dbReference type="EMBL" id="CP013065">
    <property type="protein sequence ID" value="ALM13477.1"/>
    <property type="molecule type" value="Genomic_DNA"/>
</dbReference>
<dbReference type="Proteomes" id="UP000069135">
    <property type="component" value="Chromosome"/>
</dbReference>
<name>A0A0S1SKS1_9BACT</name>
<accession>A0A0S1STP6</accession>
<organism evidence="2 3">
    <name type="scientific">Candidatus Peribacter riflensis</name>
    <dbReference type="NCBI Taxonomy" id="1735162"/>
    <lineage>
        <taxon>Bacteria</taxon>
        <taxon>Candidatus Peregrinibacteriota</taxon>
        <taxon>Candidatus Peribacteria</taxon>
        <taxon>Candidatus Peribacterales</taxon>
        <taxon>Candidatus Peribacteraceae</taxon>
        <taxon>Candidatus Peribacter</taxon>
    </lineage>
</organism>
<evidence type="ECO:0000313" key="2">
    <source>
        <dbReference type="EMBL" id="ALM13477.1"/>
    </source>
</evidence>
<dbReference type="Gene3D" id="1.20.1420.30">
    <property type="entry name" value="NCX, central ion-binding region"/>
    <property type="match status" value="1"/>
</dbReference>
<keyword evidence="1" id="KW-1133">Transmembrane helix</keyword>
<evidence type="ECO:0000256" key="1">
    <source>
        <dbReference type="SAM" id="Phobius"/>
    </source>
</evidence>
<proteinExistence type="predicted"/>
<keyword evidence="1" id="KW-0812">Transmembrane</keyword>
<protein>
    <submittedName>
        <fullName evidence="2">Uncharacterized protein</fullName>
    </submittedName>
</protein>
<dbReference type="AlphaFoldDB" id="A0A0S1SKS1"/>
<dbReference type="KEGG" id="prf:PeribacterA2_0806"/>
<accession>A0A0S1SC93</accession>
<accession>A0A0S1SKS1</accession>
<accession>A0A0S1SXT3</accession>
<dbReference type="InterPro" id="IPR044880">
    <property type="entry name" value="NCX_ion-bd_dom_sf"/>
</dbReference>
<sequence length="55" mass="6242">MTISHRWLSFELPALIVMSFLLFFFLTKQTISRLEGSILLGGYLAIVAVQVWIAV</sequence>
<feature type="transmembrane region" description="Helical" evidence="1">
    <location>
        <begin position="6"/>
        <end position="26"/>
    </location>
</feature>